<reference evidence="3" key="1">
    <citation type="journal article" date="2023" name="Mol. Phylogenet. Evol.">
        <title>Genome-scale phylogeny and comparative genomics of the fungal order Sordariales.</title>
        <authorList>
            <person name="Hensen N."/>
            <person name="Bonometti L."/>
            <person name="Westerberg I."/>
            <person name="Brannstrom I.O."/>
            <person name="Guillou S."/>
            <person name="Cros-Aarteil S."/>
            <person name="Calhoun S."/>
            <person name="Haridas S."/>
            <person name="Kuo A."/>
            <person name="Mondo S."/>
            <person name="Pangilinan J."/>
            <person name="Riley R."/>
            <person name="LaButti K."/>
            <person name="Andreopoulos B."/>
            <person name="Lipzen A."/>
            <person name="Chen C."/>
            <person name="Yan M."/>
            <person name="Daum C."/>
            <person name="Ng V."/>
            <person name="Clum A."/>
            <person name="Steindorff A."/>
            <person name="Ohm R.A."/>
            <person name="Martin F."/>
            <person name="Silar P."/>
            <person name="Natvig D.O."/>
            <person name="Lalanne C."/>
            <person name="Gautier V."/>
            <person name="Ament-Velasquez S.L."/>
            <person name="Kruys A."/>
            <person name="Hutchinson M.I."/>
            <person name="Powell A.J."/>
            <person name="Barry K."/>
            <person name="Miller A.N."/>
            <person name="Grigoriev I.V."/>
            <person name="Debuchy R."/>
            <person name="Gladieux P."/>
            <person name="Hiltunen Thoren M."/>
            <person name="Johannesson H."/>
        </authorList>
    </citation>
    <scope>NUCLEOTIDE SEQUENCE</scope>
    <source>
        <strain evidence="3">CBS 955.72</strain>
    </source>
</reference>
<proteinExistence type="predicted"/>
<evidence type="ECO:0000313" key="4">
    <source>
        <dbReference type="Proteomes" id="UP001275084"/>
    </source>
</evidence>
<keyword evidence="4" id="KW-1185">Reference proteome</keyword>
<feature type="compositionally biased region" description="Basic residues" evidence="1">
    <location>
        <begin position="125"/>
        <end position="141"/>
    </location>
</feature>
<feature type="chain" id="PRO_5042601237" evidence="2">
    <location>
        <begin position="47"/>
        <end position="163"/>
    </location>
</feature>
<dbReference type="Proteomes" id="UP001275084">
    <property type="component" value="Unassembled WGS sequence"/>
</dbReference>
<dbReference type="EMBL" id="JAUIQD010000003">
    <property type="protein sequence ID" value="KAK3357393.1"/>
    <property type="molecule type" value="Genomic_DNA"/>
</dbReference>
<evidence type="ECO:0000256" key="1">
    <source>
        <dbReference type="SAM" id="MobiDB-lite"/>
    </source>
</evidence>
<gene>
    <name evidence="3" type="ORF">B0T25DRAFT_156942</name>
</gene>
<feature type="signal peptide" evidence="2">
    <location>
        <begin position="1"/>
        <end position="46"/>
    </location>
</feature>
<evidence type="ECO:0000256" key="2">
    <source>
        <dbReference type="SAM" id="SignalP"/>
    </source>
</evidence>
<accession>A0AAJ0HMC6</accession>
<feature type="region of interest" description="Disordered" evidence="1">
    <location>
        <begin position="104"/>
        <end position="148"/>
    </location>
</feature>
<name>A0AAJ0HMC6_9PEZI</name>
<keyword evidence="2" id="KW-0732">Signal</keyword>
<evidence type="ECO:0000313" key="3">
    <source>
        <dbReference type="EMBL" id="KAK3357393.1"/>
    </source>
</evidence>
<reference evidence="3" key="2">
    <citation type="submission" date="2023-06" db="EMBL/GenBank/DDBJ databases">
        <authorList>
            <consortium name="Lawrence Berkeley National Laboratory"/>
            <person name="Haridas S."/>
            <person name="Hensen N."/>
            <person name="Bonometti L."/>
            <person name="Westerberg I."/>
            <person name="Brannstrom I.O."/>
            <person name="Guillou S."/>
            <person name="Cros-Aarteil S."/>
            <person name="Calhoun S."/>
            <person name="Kuo A."/>
            <person name="Mondo S."/>
            <person name="Pangilinan J."/>
            <person name="Riley R."/>
            <person name="Labutti K."/>
            <person name="Andreopoulos B."/>
            <person name="Lipzen A."/>
            <person name="Chen C."/>
            <person name="Yanf M."/>
            <person name="Daum C."/>
            <person name="Ng V."/>
            <person name="Clum A."/>
            <person name="Steindorff A."/>
            <person name="Ohm R."/>
            <person name="Martin F."/>
            <person name="Silar P."/>
            <person name="Natvig D."/>
            <person name="Lalanne C."/>
            <person name="Gautier V."/>
            <person name="Ament-Velasquez S.L."/>
            <person name="Kruys A."/>
            <person name="Hutchinson M.I."/>
            <person name="Powell A.J."/>
            <person name="Barry K."/>
            <person name="Miller A.N."/>
            <person name="Grigoriev I.V."/>
            <person name="Debuchy R."/>
            <person name="Gladieux P."/>
            <person name="Thoren M.H."/>
            <person name="Johannesson H."/>
        </authorList>
    </citation>
    <scope>NUCLEOTIDE SEQUENCE</scope>
    <source>
        <strain evidence="3">CBS 955.72</strain>
    </source>
</reference>
<comment type="caution">
    <text evidence="3">The sequence shown here is derived from an EMBL/GenBank/DDBJ whole genome shotgun (WGS) entry which is preliminary data.</text>
</comment>
<protein>
    <submittedName>
        <fullName evidence="3">Uncharacterized protein</fullName>
    </submittedName>
</protein>
<dbReference type="AlphaFoldDB" id="A0AAJ0HMC6"/>
<sequence>MNAHPQGPLATAAACHWHLGRTTLQILASFLLPLHPLAARAPWAQAREVIKPPRSARSPSASPPSCDLFSKTLLRPPSFSLSLLVPQEDSICLLSNLTTVRQALASTSRPSPHIDTRQDPGGNHHCTRHRSRRQRSHRTHQTSRVADSCPSLSFPVDQLAASV</sequence>
<organism evidence="3 4">
    <name type="scientific">Lasiosphaeria hispida</name>
    <dbReference type="NCBI Taxonomy" id="260671"/>
    <lineage>
        <taxon>Eukaryota</taxon>
        <taxon>Fungi</taxon>
        <taxon>Dikarya</taxon>
        <taxon>Ascomycota</taxon>
        <taxon>Pezizomycotina</taxon>
        <taxon>Sordariomycetes</taxon>
        <taxon>Sordariomycetidae</taxon>
        <taxon>Sordariales</taxon>
        <taxon>Lasiosphaeriaceae</taxon>
        <taxon>Lasiosphaeria</taxon>
    </lineage>
</organism>